<comment type="caution">
    <text evidence="1">The sequence shown here is derived from an EMBL/GenBank/DDBJ whole genome shotgun (WGS) entry which is preliminary data.</text>
</comment>
<protein>
    <submittedName>
        <fullName evidence="1">Uncharacterized protein</fullName>
    </submittedName>
</protein>
<name>A0A9W7EL09_9STRA</name>
<evidence type="ECO:0000313" key="2">
    <source>
        <dbReference type="Proteomes" id="UP001165085"/>
    </source>
</evidence>
<dbReference type="EMBL" id="BRXY01000277">
    <property type="protein sequence ID" value="GMH82998.1"/>
    <property type="molecule type" value="Genomic_DNA"/>
</dbReference>
<keyword evidence="2" id="KW-1185">Reference proteome</keyword>
<proteinExistence type="predicted"/>
<accession>A0A9W7EL09</accession>
<organism evidence="1 2">
    <name type="scientific">Triparma strigata</name>
    <dbReference type="NCBI Taxonomy" id="1606541"/>
    <lineage>
        <taxon>Eukaryota</taxon>
        <taxon>Sar</taxon>
        <taxon>Stramenopiles</taxon>
        <taxon>Ochrophyta</taxon>
        <taxon>Bolidophyceae</taxon>
        <taxon>Parmales</taxon>
        <taxon>Triparmaceae</taxon>
        <taxon>Triparma</taxon>
    </lineage>
</organism>
<dbReference type="AlphaFoldDB" id="A0A9W7EL09"/>
<dbReference type="Proteomes" id="UP001165085">
    <property type="component" value="Unassembled WGS sequence"/>
</dbReference>
<sequence>MSFFLCSEPAPKKLCAPNDTASNVPKVSFPTNTPADTPAWTEHVPGSLSCPPSLAEIAAISLNKQGNVKDDTAADIAADIMMNGLLHAPKVKRPFDESYELSFLEGVSICEDEDGECIATILTYSNSELPSFYKCHLGDGFVRYSSKQLYNIDGLDDALRKARTKADADNSTQLDRAVELGKFFPEMINSKEYSLLKDGRCLQILRGQIITLHPSAPPIVCALWTLTSEYEYFEMLETMVTLPQVVNISDDSKNITFGMCEFEQDGRVPPDPELIEINILTGEYRFFKNERFAKKEDSLDSAAFAYRNARSIWNANNFPIWSRVQCIAEIPEPASSKRILIQLRGSDGRNMEGLSMSQSSFMYSGEIRPVDSKKQPAYGYDNTPSHEVVWSCVRVSSSPYCLMNPQFAVSTATGAVVEVDHPRNISPAEMRAVKLKKMPRQAKLDLIHKYTIDSIDYTINAMRSSLKASRIPEELKKTITYMEENGEENANRVQTKCLDSDSELNEKIIKNNLIDVQSSELIFESHRYHCPTEYLLIPPTVASSTSTSTWANLSLNSFPHSTYGGTASHCPILAFSPNGKKLFMMGYDWLNDGEEKSDMWKRMRVRSLELKAP</sequence>
<gene>
    <name evidence="1" type="ORF">TrST_g603</name>
</gene>
<reference evidence="2" key="1">
    <citation type="journal article" date="2023" name="Commun. Biol.">
        <title>Genome analysis of Parmales, the sister group of diatoms, reveals the evolutionary specialization of diatoms from phago-mixotrophs to photoautotrophs.</title>
        <authorList>
            <person name="Ban H."/>
            <person name="Sato S."/>
            <person name="Yoshikawa S."/>
            <person name="Yamada K."/>
            <person name="Nakamura Y."/>
            <person name="Ichinomiya M."/>
            <person name="Sato N."/>
            <person name="Blanc-Mathieu R."/>
            <person name="Endo H."/>
            <person name="Kuwata A."/>
            <person name="Ogata H."/>
        </authorList>
    </citation>
    <scope>NUCLEOTIDE SEQUENCE [LARGE SCALE GENOMIC DNA]</scope>
    <source>
        <strain evidence="2">NIES 3701</strain>
    </source>
</reference>
<evidence type="ECO:0000313" key="1">
    <source>
        <dbReference type="EMBL" id="GMH82998.1"/>
    </source>
</evidence>